<evidence type="ECO:0000313" key="3">
    <source>
        <dbReference type="EMBL" id="OTA31532.1"/>
    </source>
</evidence>
<organism evidence="3 4">
    <name type="scientific">Hortaea werneckii EXF-2000</name>
    <dbReference type="NCBI Taxonomy" id="1157616"/>
    <lineage>
        <taxon>Eukaryota</taxon>
        <taxon>Fungi</taxon>
        <taxon>Dikarya</taxon>
        <taxon>Ascomycota</taxon>
        <taxon>Pezizomycotina</taxon>
        <taxon>Dothideomycetes</taxon>
        <taxon>Dothideomycetidae</taxon>
        <taxon>Mycosphaerellales</taxon>
        <taxon>Teratosphaeriaceae</taxon>
        <taxon>Hortaea</taxon>
    </lineage>
</organism>
<dbReference type="Pfam" id="PF09362">
    <property type="entry name" value="DUF1996"/>
    <property type="match status" value="1"/>
</dbReference>
<keyword evidence="1" id="KW-0732">Signal</keyword>
<feature type="signal peptide" evidence="1">
    <location>
        <begin position="1"/>
        <end position="23"/>
    </location>
</feature>
<dbReference type="InterPro" id="IPR002889">
    <property type="entry name" value="WSC_carb-bd"/>
</dbReference>
<dbReference type="InterPro" id="IPR018535">
    <property type="entry name" value="DUF1996"/>
</dbReference>
<dbReference type="Pfam" id="PF01822">
    <property type="entry name" value="WSC"/>
    <property type="match status" value="1"/>
</dbReference>
<sequence>MPGITFGAASIALAALQAVPASAFWRMGCPGRLTLERIDPLFAPGSVSGHVHTVSGGSGFGFDTDFQQLRSSACSSCPIKQDLSAYWTPKLYYMSDAEGSSFEDVPQSGEGGGNTGGMTVYYLQRGEDLNNITAFPEGFRMFAGDPGQRSKTDKYEAPGEAVSFVCLDYAAGSSRHLSIPNKRCPQGLRAQVFFPACWDGVNLDSPDHKSHMSYPIGNYDNGPCPASHPVRLISIFYEVIYSVDGFDNRWWDENQHPFVFAQGDRTGFGFHGDFINGWEVDVLQKATDECTNDSGNVEDCPLFDLYTGDECQACRLPPSVDEPITGKLDSLPGCNPPTNGPDYAPQQPCNTPAISTPEQQFTDMTEKGWEYVGCGKDGGPRTFQGGVYFDGEMTVAKCMDYCAKEGYSYAGLEYASQCYCDVDYQVPDRAPVEGIYGRCAMNCGGDSSEVCGGPNALSIYRACDDGACNNNMFTVNGTGSNNRPRALQNRSEMILPDRSFA</sequence>
<dbReference type="InParanoid" id="A0A1Z5T691"/>
<proteinExistence type="predicted"/>
<dbReference type="PANTHER" id="PTHR43662">
    <property type="match status" value="1"/>
</dbReference>
<dbReference type="SMART" id="SM00321">
    <property type="entry name" value="WSC"/>
    <property type="match status" value="1"/>
</dbReference>
<comment type="caution">
    <text evidence="3">The sequence shown here is derived from an EMBL/GenBank/DDBJ whole genome shotgun (WGS) entry which is preliminary data.</text>
</comment>
<evidence type="ECO:0000256" key="1">
    <source>
        <dbReference type="SAM" id="SignalP"/>
    </source>
</evidence>
<evidence type="ECO:0000259" key="2">
    <source>
        <dbReference type="PROSITE" id="PS51212"/>
    </source>
</evidence>
<feature type="chain" id="PRO_5012622509" description="WSC domain-containing protein" evidence="1">
    <location>
        <begin position="24"/>
        <end position="501"/>
    </location>
</feature>
<evidence type="ECO:0000313" key="4">
    <source>
        <dbReference type="Proteomes" id="UP000194280"/>
    </source>
</evidence>
<dbReference type="PANTHER" id="PTHR43662:SF3">
    <property type="entry name" value="DOMAIN PROTEIN, PUTATIVE (AFU_ORTHOLOGUE AFUA_6G11970)-RELATED"/>
    <property type="match status" value="1"/>
</dbReference>
<gene>
    <name evidence="3" type="ORF">BTJ68_08460</name>
</gene>
<dbReference type="EMBL" id="MUNK01000112">
    <property type="protein sequence ID" value="OTA31532.1"/>
    <property type="molecule type" value="Genomic_DNA"/>
</dbReference>
<dbReference type="OrthoDB" id="74764at2759"/>
<protein>
    <recommendedName>
        <fullName evidence="2">WSC domain-containing protein</fullName>
    </recommendedName>
</protein>
<dbReference type="Proteomes" id="UP000194280">
    <property type="component" value="Unassembled WGS sequence"/>
</dbReference>
<dbReference type="AlphaFoldDB" id="A0A1Z5T691"/>
<accession>A0A1Z5T691</accession>
<feature type="domain" description="WSC" evidence="2">
    <location>
        <begin position="368"/>
        <end position="463"/>
    </location>
</feature>
<dbReference type="PROSITE" id="PS51212">
    <property type="entry name" value="WSC"/>
    <property type="match status" value="1"/>
</dbReference>
<reference evidence="3 4" key="1">
    <citation type="submission" date="2017-01" db="EMBL/GenBank/DDBJ databases">
        <title>The recent genome duplication of the halophilic yeast Hortaea werneckii: insights from long-read sequencing.</title>
        <authorList>
            <person name="Sinha S."/>
            <person name="Flibotte S."/>
            <person name="Neira M."/>
            <person name="Lenassi M."/>
            <person name="Gostincar C."/>
            <person name="Stajich J.E."/>
            <person name="Nislow C.E."/>
        </authorList>
    </citation>
    <scope>NUCLEOTIDE SEQUENCE [LARGE SCALE GENOMIC DNA]</scope>
    <source>
        <strain evidence="3 4">EXF-2000</strain>
    </source>
</reference>
<keyword evidence="4" id="KW-1185">Reference proteome</keyword>
<dbReference type="VEuPathDB" id="FungiDB:BTJ68_08460"/>
<dbReference type="STRING" id="1157616.A0A1Z5T691"/>
<name>A0A1Z5T691_HORWE</name>